<evidence type="ECO:0000313" key="1">
    <source>
        <dbReference type="EMBL" id="CCI10321.1"/>
    </source>
</evidence>
<gene>
    <name evidence="1" type="ORF">BN9_094470</name>
</gene>
<protein>
    <submittedName>
        <fullName evidence="1">Uncharacterized protein</fullName>
    </submittedName>
</protein>
<dbReference type="Proteomes" id="UP000053237">
    <property type="component" value="Unassembled WGS sequence"/>
</dbReference>
<sequence length="106" mass="11815">MSVYWYLNPWNRRAFSLALTSVQTPSWISSTCPNGNTVLNVTFDNADVRGIQCTIDNVAVDLTVKFDGALGALVLLDTMDLRIGRQLFLKQSLVLIKAWCGYDSLL</sequence>
<proteinExistence type="predicted"/>
<organism evidence="1 2">
    <name type="scientific">Albugo candida</name>
    <dbReference type="NCBI Taxonomy" id="65357"/>
    <lineage>
        <taxon>Eukaryota</taxon>
        <taxon>Sar</taxon>
        <taxon>Stramenopiles</taxon>
        <taxon>Oomycota</taxon>
        <taxon>Peronosporomycetes</taxon>
        <taxon>Albuginales</taxon>
        <taxon>Albuginaceae</taxon>
        <taxon>Albugo</taxon>
    </lineage>
</organism>
<dbReference type="PANTHER" id="PTHR45979:SF30">
    <property type="entry name" value="NUCLEOTIDYLTRANSFERASE"/>
    <property type="match status" value="1"/>
</dbReference>
<dbReference type="AlphaFoldDB" id="A0A024FTH0"/>
<keyword evidence="2" id="KW-1185">Reference proteome</keyword>
<name>A0A024FTH0_9STRA</name>
<evidence type="ECO:0000313" key="2">
    <source>
        <dbReference type="Proteomes" id="UP000053237"/>
    </source>
</evidence>
<dbReference type="PANTHER" id="PTHR45979">
    <property type="entry name" value="PAP/OAS1 SUBSTRATE-BINDING DOMAIN SUPERFAMILY"/>
    <property type="match status" value="1"/>
</dbReference>
<accession>A0A024FTH0</accession>
<dbReference type="InterPro" id="IPR058921">
    <property type="entry name" value="PAP/OAS1-rel"/>
</dbReference>
<dbReference type="OrthoDB" id="273917at2759"/>
<dbReference type="STRING" id="65357.A0A024FTH0"/>
<dbReference type="EMBL" id="CAIX01000219">
    <property type="protein sequence ID" value="CCI10321.1"/>
    <property type="molecule type" value="Genomic_DNA"/>
</dbReference>
<reference evidence="1 2" key="1">
    <citation type="submission" date="2012-05" db="EMBL/GenBank/DDBJ databases">
        <title>Recombination and specialization in a pathogen metapopulation.</title>
        <authorList>
            <person name="Gardiner A."/>
            <person name="Kemen E."/>
            <person name="Schultz-Larsen T."/>
            <person name="MacLean D."/>
            <person name="Van Oosterhout C."/>
            <person name="Jones J.D.G."/>
        </authorList>
    </citation>
    <scope>NUCLEOTIDE SEQUENCE [LARGE SCALE GENOMIC DNA]</scope>
    <source>
        <strain evidence="1 2">Ac Nc2</strain>
    </source>
</reference>
<comment type="caution">
    <text evidence="1">The sequence shown here is derived from an EMBL/GenBank/DDBJ whole genome shotgun (WGS) entry which is preliminary data.</text>
</comment>
<dbReference type="InParanoid" id="A0A024FTH0"/>